<dbReference type="EMBL" id="CP013002">
    <property type="protein sequence ID" value="ALL14061.1"/>
    <property type="molecule type" value="Genomic_DNA"/>
</dbReference>
<dbReference type="Pfam" id="PF07045">
    <property type="entry name" value="DUF1330"/>
    <property type="match status" value="1"/>
</dbReference>
<dbReference type="KEGG" id="chq:AQ619_12300"/>
<dbReference type="InterPro" id="IPR011008">
    <property type="entry name" value="Dimeric_a/b-barrel"/>
</dbReference>
<dbReference type="Proteomes" id="UP000056905">
    <property type="component" value="Chromosome"/>
</dbReference>
<reference evidence="2 3" key="1">
    <citation type="submission" date="2015-10" db="EMBL/GenBank/DDBJ databases">
        <title>Conservation of the essential genome among Caulobacter and Brevundimonas species.</title>
        <authorList>
            <person name="Scott D."/>
            <person name="Ely B."/>
        </authorList>
    </citation>
    <scope>NUCLEOTIDE SEQUENCE [LARGE SCALE GENOMIC DNA]</scope>
    <source>
        <strain evidence="2 3">CB4</strain>
    </source>
</reference>
<protein>
    <recommendedName>
        <fullName evidence="1">DUF1330 domain-containing protein</fullName>
    </recommendedName>
</protein>
<dbReference type="InterPro" id="IPR010753">
    <property type="entry name" value="DUF1330"/>
</dbReference>
<dbReference type="Gene3D" id="3.30.70.100">
    <property type="match status" value="1"/>
</dbReference>
<dbReference type="PANTHER" id="PTHR40257:SF1">
    <property type="entry name" value="DUF1330 DOMAIN-CONTAINING PROTEIN"/>
    <property type="match status" value="1"/>
</dbReference>
<proteinExistence type="predicted"/>
<dbReference type="SUPFAM" id="SSF54909">
    <property type="entry name" value="Dimeric alpha+beta barrel"/>
    <property type="match status" value="1"/>
</dbReference>
<keyword evidence="3" id="KW-1185">Reference proteome</keyword>
<dbReference type="STRING" id="69395.AQ619_12300"/>
<gene>
    <name evidence="2" type="ORF">AQ619_12300</name>
</gene>
<name>A0A0P0P0N6_9CAUL</name>
<evidence type="ECO:0000313" key="3">
    <source>
        <dbReference type="Proteomes" id="UP000056905"/>
    </source>
</evidence>
<feature type="domain" description="DUF1330" evidence="1">
    <location>
        <begin position="42"/>
        <end position="121"/>
    </location>
</feature>
<dbReference type="AlphaFoldDB" id="A0A0P0P0N6"/>
<sequence>MSLPVHVNEALVRDLPDNGPVVMVNFLRFREHSADGDGTGWDAYLRYSANTVPLIKALGGAILWSGKPEGVAIGPPSTVLWDYIVLVRYPSRAAFLDMVTSADYARGNPHRENAVADHLILASTETFSRFPAS</sequence>
<accession>A0A0P0P0N6</accession>
<evidence type="ECO:0000313" key="2">
    <source>
        <dbReference type="EMBL" id="ALL14061.1"/>
    </source>
</evidence>
<dbReference type="RefSeq" id="WP_062147946.1">
    <property type="nucleotide sequence ID" value="NZ_CP013002.1"/>
</dbReference>
<organism evidence="2 3">
    <name type="scientific">Caulobacter henricii</name>
    <dbReference type="NCBI Taxonomy" id="69395"/>
    <lineage>
        <taxon>Bacteria</taxon>
        <taxon>Pseudomonadati</taxon>
        <taxon>Pseudomonadota</taxon>
        <taxon>Alphaproteobacteria</taxon>
        <taxon>Caulobacterales</taxon>
        <taxon>Caulobacteraceae</taxon>
        <taxon>Caulobacter</taxon>
    </lineage>
</organism>
<evidence type="ECO:0000259" key="1">
    <source>
        <dbReference type="Pfam" id="PF07045"/>
    </source>
</evidence>
<dbReference type="OrthoDB" id="8909581at2"/>
<dbReference type="PANTHER" id="PTHR40257">
    <property type="match status" value="1"/>
</dbReference>